<accession>A0A8S4R9N2</accession>
<proteinExistence type="predicted"/>
<organism evidence="1 2">
    <name type="scientific">Pararge aegeria aegeria</name>
    <dbReference type="NCBI Taxonomy" id="348720"/>
    <lineage>
        <taxon>Eukaryota</taxon>
        <taxon>Metazoa</taxon>
        <taxon>Ecdysozoa</taxon>
        <taxon>Arthropoda</taxon>
        <taxon>Hexapoda</taxon>
        <taxon>Insecta</taxon>
        <taxon>Pterygota</taxon>
        <taxon>Neoptera</taxon>
        <taxon>Endopterygota</taxon>
        <taxon>Lepidoptera</taxon>
        <taxon>Glossata</taxon>
        <taxon>Ditrysia</taxon>
        <taxon>Papilionoidea</taxon>
        <taxon>Nymphalidae</taxon>
        <taxon>Satyrinae</taxon>
        <taxon>Satyrini</taxon>
        <taxon>Parargina</taxon>
        <taxon>Pararge</taxon>
    </lineage>
</organism>
<evidence type="ECO:0000313" key="1">
    <source>
        <dbReference type="EMBL" id="CAH2230537.1"/>
    </source>
</evidence>
<comment type="caution">
    <text evidence="1">The sequence shown here is derived from an EMBL/GenBank/DDBJ whole genome shotgun (WGS) entry which is preliminary data.</text>
</comment>
<dbReference type="Proteomes" id="UP000838756">
    <property type="component" value="Unassembled WGS sequence"/>
</dbReference>
<dbReference type="EMBL" id="CAKXAJ010024815">
    <property type="protein sequence ID" value="CAH2230537.1"/>
    <property type="molecule type" value="Genomic_DNA"/>
</dbReference>
<keyword evidence="2" id="KW-1185">Reference proteome</keyword>
<protein>
    <submittedName>
        <fullName evidence="1">Jg8865 protein</fullName>
    </submittedName>
</protein>
<evidence type="ECO:0000313" key="2">
    <source>
        <dbReference type="Proteomes" id="UP000838756"/>
    </source>
</evidence>
<name>A0A8S4R9N2_9NEOP</name>
<dbReference type="AlphaFoldDB" id="A0A8S4R9N2"/>
<gene>
    <name evidence="1" type="primary">jg8865</name>
    <name evidence="1" type="ORF">PAEG_LOCUS9746</name>
</gene>
<sequence length="89" mass="10155">MNSVEEWVSAGGLSMRRLTLYESHLIEAANFNQLGPWKLELPSNWRTPEAVIAKLVGLSGGPMRIQARTSYVRFKPIKYHLLQRSRITS</sequence>
<reference evidence="1" key="1">
    <citation type="submission" date="2022-03" db="EMBL/GenBank/DDBJ databases">
        <authorList>
            <person name="Lindestad O."/>
        </authorList>
    </citation>
    <scope>NUCLEOTIDE SEQUENCE</scope>
</reference>